<keyword evidence="1" id="KW-0863">Zinc-finger</keyword>
<proteinExistence type="predicted"/>
<dbReference type="EMBL" id="CP020371">
    <property type="protein sequence ID" value="AUB85236.1"/>
    <property type="molecule type" value="Genomic_DNA"/>
</dbReference>
<evidence type="ECO:0000313" key="4">
    <source>
        <dbReference type="Proteomes" id="UP000232638"/>
    </source>
</evidence>
<feature type="domain" description="SWIM-type" evidence="2">
    <location>
        <begin position="117"/>
        <end position="152"/>
    </location>
</feature>
<dbReference type="PANTHER" id="PTHR38133">
    <property type="entry name" value="SLR1429 PROTEIN"/>
    <property type="match status" value="1"/>
</dbReference>
<dbReference type="OrthoDB" id="188274at2"/>
<evidence type="ECO:0000313" key="3">
    <source>
        <dbReference type="EMBL" id="AUB85236.1"/>
    </source>
</evidence>
<organism evidence="3 4">
    <name type="scientific">Candidatus Thiodictyon syntrophicum</name>
    <dbReference type="NCBI Taxonomy" id="1166950"/>
    <lineage>
        <taxon>Bacteria</taxon>
        <taxon>Pseudomonadati</taxon>
        <taxon>Pseudomonadota</taxon>
        <taxon>Gammaproteobacteria</taxon>
        <taxon>Chromatiales</taxon>
        <taxon>Chromatiaceae</taxon>
        <taxon>Thiodictyon</taxon>
    </lineage>
</organism>
<dbReference type="GO" id="GO:0008270">
    <property type="term" value="F:zinc ion binding"/>
    <property type="evidence" value="ECO:0007669"/>
    <property type="project" value="UniProtKB-KW"/>
</dbReference>
<dbReference type="Pfam" id="PF04434">
    <property type="entry name" value="SWIM"/>
    <property type="match status" value="1"/>
</dbReference>
<evidence type="ECO:0000259" key="2">
    <source>
        <dbReference type="PROSITE" id="PS50966"/>
    </source>
</evidence>
<dbReference type="AlphaFoldDB" id="A0A2K8UI20"/>
<dbReference type="Proteomes" id="UP000232638">
    <property type="component" value="Plasmid pTs417"/>
</dbReference>
<evidence type="ECO:0000256" key="1">
    <source>
        <dbReference type="PROSITE-ProRule" id="PRU00325"/>
    </source>
</evidence>
<gene>
    <name evidence="3" type="ORF">THSYN_30475</name>
</gene>
<keyword evidence="1" id="KW-0479">Metal-binding</keyword>
<dbReference type="InterPro" id="IPR007527">
    <property type="entry name" value="Znf_SWIM"/>
</dbReference>
<name>A0A2K8UI20_9GAMM</name>
<keyword evidence="4" id="KW-1185">Reference proteome</keyword>
<reference evidence="3 4" key="1">
    <citation type="submission" date="2017-03" db="EMBL/GenBank/DDBJ databases">
        <title>Complete genome sequence of Candidatus 'Thiodictyon syntrophicum' sp. nov. strain Cad16T, a photolithoautotroph purple sulfur bacterium isolated from an alpine meromictic lake.</title>
        <authorList>
            <person name="Luedin S.M."/>
            <person name="Pothier J.F."/>
            <person name="Danza F."/>
            <person name="Storelli N."/>
            <person name="Wittwer M."/>
            <person name="Tonolla M."/>
        </authorList>
    </citation>
    <scope>NUCLEOTIDE SEQUENCE [LARGE SCALE GENOMIC DNA]</scope>
    <source>
        <strain evidence="3 4">Cad16T</strain>
        <plasmid evidence="4">Plasmid pts417</plasmid>
    </source>
</reference>
<keyword evidence="3" id="KW-0614">Plasmid</keyword>
<geneLocation type="plasmid" evidence="4">
    <name>pts417</name>
</geneLocation>
<keyword evidence="1" id="KW-0862">Zinc</keyword>
<accession>A0A2K8UI20</accession>
<dbReference type="KEGG" id="tsy:THSYN_30475"/>
<protein>
    <recommendedName>
        <fullName evidence="2">SWIM-type domain-containing protein</fullName>
    </recommendedName>
</protein>
<dbReference type="PROSITE" id="PS50966">
    <property type="entry name" value="ZF_SWIM"/>
    <property type="match status" value="1"/>
</dbReference>
<dbReference type="RefSeq" id="WP_100922873.1">
    <property type="nucleotide sequence ID" value="NZ_CP020371.1"/>
</dbReference>
<sequence>MASPGKTWWGQRFLAALEGFTDSGRLARGRAYGSDSRILKFAIADAVVTATVRGNINPYYGVYKEPRYTTKIQMTPIPAPDWQKAIAYLGGRAGLVCKLLLNEMPDTIEAAFADVKLPLLPRDRKDFRLTNCSCPDHANPCKHIAGVYYRLAAQLDHDPFLLFELRGLSRAALREALSRTPLGEALAGVVDDHALPLVAADSYYTRPLPAPAPPDYRSFWQGGRRLPTEIEPATPAAVPGILVKKAGDFPPFWDREGSFVAVMEEVYLRVRSKNKDSL</sequence>
<dbReference type="PANTHER" id="PTHR38133:SF1">
    <property type="entry name" value="SLR1429 PROTEIN"/>
    <property type="match status" value="1"/>
</dbReference>